<dbReference type="AlphaFoldDB" id="A0A2V4DTP6"/>
<sequence length="63" mass="7546">MFVDNETPFLIMDSKLRVEDPEMFTQSKIQYFIKIFDINAQQFVSEFNVTDDNNKKISYEIKT</sequence>
<gene>
    <name evidence="1" type="ORF">DKK79_06850</name>
</gene>
<evidence type="ECO:0000313" key="1">
    <source>
        <dbReference type="EMBL" id="PXZ04085.1"/>
    </source>
</evidence>
<accession>A0A2V4DTP6</accession>
<dbReference type="Proteomes" id="UP000247483">
    <property type="component" value="Unassembled WGS sequence"/>
</dbReference>
<name>A0A2V4DTP6_9GAMM</name>
<dbReference type="EMBL" id="QGLP01000005">
    <property type="protein sequence ID" value="PXZ04085.1"/>
    <property type="molecule type" value="Genomic_DNA"/>
</dbReference>
<reference evidence="1 2" key="1">
    <citation type="submission" date="2018-05" db="EMBL/GenBank/DDBJ databases">
        <title>Reference genomes for bee gut microbiota database.</title>
        <authorList>
            <person name="Ellegaard K.M."/>
        </authorList>
    </citation>
    <scope>NUCLEOTIDE SEQUENCE [LARGE SCALE GENOMIC DNA]</scope>
    <source>
        <strain evidence="1 2">ESL0177</strain>
    </source>
</reference>
<protein>
    <submittedName>
        <fullName evidence="1">Uncharacterized protein</fullName>
    </submittedName>
</protein>
<comment type="caution">
    <text evidence="1">The sequence shown here is derived from an EMBL/GenBank/DDBJ whole genome shotgun (WGS) entry which is preliminary data.</text>
</comment>
<proteinExistence type="predicted"/>
<organism evidence="1 2">
    <name type="scientific">Gilliamella apicola</name>
    <dbReference type="NCBI Taxonomy" id="1196095"/>
    <lineage>
        <taxon>Bacteria</taxon>
        <taxon>Pseudomonadati</taxon>
        <taxon>Pseudomonadota</taxon>
        <taxon>Gammaproteobacteria</taxon>
        <taxon>Orbales</taxon>
        <taxon>Orbaceae</taxon>
        <taxon>Gilliamella</taxon>
    </lineage>
</organism>
<evidence type="ECO:0000313" key="2">
    <source>
        <dbReference type="Proteomes" id="UP000247483"/>
    </source>
</evidence>